<protein>
    <submittedName>
        <fullName evidence="2">Uncharacterized protein</fullName>
    </submittedName>
</protein>
<evidence type="ECO:0000256" key="1">
    <source>
        <dbReference type="SAM" id="MobiDB-lite"/>
    </source>
</evidence>
<gene>
    <name evidence="2" type="ORF">BXZ70DRAFT_8649</name>
</gene>
<accession>A0A8K0UY04</accession>
<feature type="region of interest" description="Disordered" evidence="1">
    <location>
        <begin position="165"/>
        <end position="187"/>
    </location>
</feature>
<keyword evidence="3" id="KW-1185">Reference proteome</keyword>
<dbReference type="Proteomes" id="UP000813824">
    <property type="component" value="Unassembled WGS sequence"/>
</dbReference>
<dbReference type="AlphaFoldDB" id="A0A8K0UY04"/>
<name>A0A8K0UY04_9AGAR</name>
<evidence type="ECO:0000313" key="2">
    <source>
        <dbReference type="EMBL" id="KAH8107740.1"/>
    </source>
</evidence>
<dbReference type="EMBL" id="JAEVFJ010000001">
    <property type="protein sequence ID" value="KAH8107740.1"/>
    <property type="molecule type" value="Genomic_DNA"/>
</dbReference>
<organism evidence="2 3">
    <name type="scientific">Cristinia sonorae</name>
    <dbReference type="NCBI Taxonomy" id="1940300"/>
    <lineage>
        <taxon>Eukaryota</taxon>
        <taxon>Fungi</taxon>
        <taxon>Dikarya</taxon>
        <taxon>Basidiomycota</taxon>
        <taxon>Agaricomycotina</taxon>
        <taxon>Agaricomycetes</taxon>
        <taxon>Agaricomycetidae</taxon>
        <taxon>Agaricales</taxon>
        <taxon>Pleurotineae</taxon>
        <taxon>Stephanosporaceae</taxon>
        <taxon>Cristinia</taxon>
    </lineage>
</organism>
<sequence length="238" mass="25600">MDPLTAASTAIGVAANTLTAVSTLEALVKVVLAALRLKCLHKDTPKVNLLIGQRFMGSAHGYILEAQGDIEPDDMANFYEKLNMMHRHEDRLKAAIREVESTGIVSMKRIRLYKSADASHNAQTRFKNTSKDAKALAAMRARGMTPYACQGETWSIAASSSSSLGPVVASRRPESSPGPAASHSDIDLNAVDEATLCEALEELEAGNDLDDGFDVESLSSALSVINPRWETVLSLTQQ</sequence>
<reference evidence="2" key="1">
    <citation type="journal article" date="2021" name="New Phytol.">
        <title>Evolutionary innovations through gain and loss of genes in the ectomycorrhizal Boletales.</title>
        <authorList>
            <person name="Wu G."/>
            <person name="Miyauchi S."/>
            <person name="Morin E."/>
            <person name="Kuo A."/>
            <person name="Drula E."/>
            <person name="Varga T."/>
            <person name="Kohler A."/>
            <person name="Feng B."/>
            <person name="Cao Y."/>
            <person name="Lipzen A."/>
            <person name="Daum C."/>
            <person name="Hundley H."/>
            <person name="Pangilinan J."/>
            <person name="Johnson J."/>
            <person name="Barry K."/>
            <person name="LaButti K."/>
            <person name="Ng V."/>
            <person name="Ahrendt S."/>
            <person name="Min B."/>
            <person name="Choi I.G."/>
            <person name="Park H."/>
            <person name="Plett J.M."/>
            <person name="Magnuson J."/>
            <person name="Spatafora J.W."/>
            <person name="Nagy L.G."/>
            <person name="Henrissat B."/>
            <person name="Grigoriev I.V."/>
            <person name="Yang Z.L."/>
            <person name="Xu J."/>
            <person name="Martin F.M."/>
        </authorList>
    </citation>
    <scope>NUCLEOTIDE SEQUENCE</scope>
    <source>
        <strain evidence="2">KKN 215</strain>
    </source>
</reference>
<evidence type="ECO:0000313" key="3">
    <source>
        <dbReference type="Proteomes" id="UP000813824"/>
    </source>
</evidence>
<comment type="caution">
    <text evidence="2">The sequence shown here is derived from an EMBL/GenBank/DDBJ whole genome shotgun (WGS) entry which is preliminary data.</text>
</comment>
<proteinExistence type="predicted"/>